<evidence type="ECO:0000256" key="10">
    <source>
        <dbReference type="SAM" id="SignalP"/>
    </source>
</evidence>
<keyword evidence="4 9" id="KW-0472">Membrane</keyword>
<dbReference type="PANTHER" id="PTHR11640">
    <property type="entry name" value="NEPHRIN"/>
    <property type="match status" value="1"/>
</dbReference>
<gene>
    <name evidence="13" type="primary">LOC110978905</name>
</gene>
<feature type="signal peptide" evidence="10">
    <location>
        <begin position="1"/>
        <end position="24"/>
    </location>
</feature>
<evidence type="ECO:0000259" key="11">
    <source>
        <dbReference type="PROSITE" id="PS50835"/>
    </source>
</evidence>
<feature type="compositionally biased region" description="Basic and acidic residues" evidence="8">
    <location>
        <begin position="490"/>
        <end position="500"/>
    </location>
</feature>
<accession>A0A8B7YE70</accession>
<feature type="domain" description="Ig-like" evidence="11">
    <location>
        <begin position="27"/>
        <end position="135"/>
    </location>
</feature>
<dbReference type="GeneID" id="110978905"/>
<feature type="region of interest" description="Disordered" evidence="8">
    <location>
        <begin position="395"/>
        <end position="416"/>
    </location>
</feature>
<dbReference type="InterPro" id="IPR013162">
    <property type="entry name" value="CD80_C2-set"/>
</dbReference>
<evidence type="ECO:0000256" key="7">
    <source>
        <dbReference type="ARBA" id="ARBA00023319"/>
    </source>
</evidence>
<dbReference type="PROSITE" id="PS50835">
    <property type="entry name" value="IG_LIKE"/>
    <property type="match status" value="3"/>
</dbReference>
<keyword evidence="7" id="KW-0393">Immunoglobulin domain</keyword>
<dbReference type="RefSeq" id="XP_022089931.1">
    <property type="nucleotide sequence ID" value="XM_022234239.1"/>
</dbReference>
<keyword evidence="10" id="KW-0732">Signal</keyword>
<keyword evidence="2 9" id="KW-0812">Transmembrane</keyword>
<feature type="domain" description="Ig-like" evidence="11">
    <location>
        <begin position="147"/>
        <end position="217"/>
    </location>
</feature>
<dbReference type="SMART" id="SM00406">
    <property type="entry name" value="IGv"/>
    <property type="match status" value="1"/>
</dbReference>
<dbReference type="GO" id="GO:0098609">
    <property type="term" value="P:cell-cell adhesion"/>
    <property type="evidence" value="ECO:0007669"/>
    <property type="project" value="TreeGrafter"/>
</dbReference>
<dbReference type="AlphaFoldDB" id="A0A8B7YE70"/>
<feature type="region of interest" description="Disordered" evidence="8">
    <location>
        <begin position="487"/>
        <end position="596"/>
    </location>
</feature>
<dbReference type="SUPFAM" id="SSF48726">
    <property type="entry name" value="Immunoglobulin"/>
    <property type="match status" value="3"/>
</dbReference>
<proteinExistence type="predicted"/>
<sequence length="596" mass="65160">MHCVLSSVIQLCVAILIGSGNVYATGPLRENPADAFTTPGSTVVLRCAINNRPGQSPYIVYWYRHSPNAAYLTKGTRVFRQSTTDDSWRRLSVIGDTPAGEYFLQIRDVSMSDAGDYGCVYFEGGKYLGESRIVTITVYEPPHEGYPQCSMEPAGVYLEPGQKVVLTCISSGGNPKPRLDWMSWHEILPGRVEEDPYPKATYELQLMETDNGAVFTCVENTPALPRLARTCSLKPFHRPTNVSIVTSSVNVGEDAVFTCSAVGIPSVTNYTWIIAGKTPENFVSASGEKIVIQDNNQVLRIVNVLSGDNGTVVKCYANNEINEKGDTSTEVFISQLLPSRPSGKNASARDEDNESGMNAGIIVGSVLTLLLLVIIIVLLVRKLICLNIKQESSREKEQEIGEAESQPLKAETTDTHQPVVNIHANPRPVTICLTPRDAIVEHIRETEEAGGQLLRPSDSGSRVTVVGRLSCAGMTVDFGDIGQMYSKPAKKGDTTKHADVVPDPEPQTSKPKPKPAAKPALLPKPKLLPKLGKPLPVQSKEEPVSPKEDDQPKDENGEVIYENTHRRPDITMDLGEEKDPLKPNSTHWNGKKPELL</sequence>
<name>A0A8B7YE70_ACAPL</name>
<dbReference type="OrthoDB" id="10028801at2759"/>
<dbReference type="Pfam" id="PF08205">
    <property type="entry name" value="C2-set_2"/>
    <property type="match status" value="1"/>
</dbReference>
<dbReference type="GO" id="GO:0005886">
    <property type="term" value="C:plasma membrane"/>
    <property type="evidence" value="ECO:0007669"/>
    <property type="project" value="TreeGrafter"/>
</dbReference>
<organism evidence="12 13">
    <name type="scientific">Acanthaster planci</name>
    <name type="common">Crown-of-thorns starfish</name>
    <dbReference type="NCBI Taxonomy" id="133434"/>
    <lineage>
        <taxon>Eukaryota</taxon>
        <taxon>Metazoa</taxon>
        <taxon>Echinodermata</taxon>
        <taxon>Eleutherozoa</taxon>
        <taxon>Asterozoa</taxon>
        <taxon>Asteroidea</taxon>
        <taxon>Valvatacea</taxon>
        <taxon>Valvatida</taxon>
        <taxon>Acanthasteridae</taxon>
        <taxon>Acanthaster</taxon>
    </lineage>
</organism>
<evidence type="ECO:0000256" key="4">
    <source>
        <dbReference type="ARBA" id="ARBA00023136"/>
    </source>
</evidence>
<feature type="transmembrane region" description="Helical" evidence="9">
    <location>
        <begin position="359"/>
        <end position="380"/>
    </location>
</feature>
<keyword evidence="12" id="KW-1185">Reference proteome</keyword>
<dbReference type="CDD" id="cd00099">
    <property type="entry name" value="IgV"/>
    <property type="match status" value="1"/>
</dbReference>
<dbReference type="PANTHER" id="PTHR11640:SF31">
    <property type="entry name" value="IRREGULAR CHIASM C-ROUGHEST PROTEIN-RELATED"/>
    <property type="match status" value="1"/>
</dbReference>
<protein>
    <submittedName>
        <fullName evidence="13">Cell adhesion molecule 2-like</fullName>
    </submittedName>
</protein>
<dbReference type="InterPro" id="IPR003599">
    <property type="entry name" value="Ig_sub"/>
</dbReference>
<evidence type="ECO:0000256" key="6">
    <source>
        <dbReference type="ARBA" id="ARBA00023180"/>
    </source>
</evidence>
<evidence type="ECO:0000256" key="9">
    <source>
        <dbReference type="SAM" id="Phobius"/>
    </source>
</evidence>
<keyword evidence="5" id="KW-1015">Disulfide bond</keyword>
<evidence type="ECO:0000256" key="2">
    <source>
        <dbReference type="ARBA" id="ARBA00022692"/>
    </source>
</evidence>
<dbReference type="SMART" id="SM00409">
    <property type="entry name" value="IG"/>
    <property type="match status" value="3"/>
</dbReference>
<dbReference type="SMART" id="SM00408">
    <property type="entry name" value="IGc2"/>
    <property type="match status" value="3"/>
</dbReference>
<dbReference type="InterPro" id="IPR051275">
    <property type="entry name" value="Cell_adhesion_signaling"/>
</dbReference>
<reference evidence="13" key="1">
    <citation type="submission" date="2025-08" db="UniProtKB">
        <authorList>
            <consortium name="RefSeq"/>
        </authorList>
    </citation>
    <scope>IDENTIFICATION</scope>
</reference>
<feature type="compositionally biased region" description="Basic and acidic residues" evidence="8">
    <location>
        <begin position="563"/>
        <end position="581"/>
    </location>
</feature>
<comment type="subcellular location">
    <subcellularLocation>
        <location evidence="1">Membrane</location>
        <topology evidence="1">Single-pass type I membrane protein</topology>
    </subcellularLocation>
</comment>
<evidence type="ECO:0000256" key="8">
    <source>
        <dbReference type="SAM" id="MobiDB-lite"/>
    </source>
</evidence>
<keyword evidence="3 9" id="KW-1133">Transmembrane helix</keyword>
<dbReference type="Proteomes" id="UP000694845">
    <property type="component" value="Unplaced"/>
</dbReference>
<feature type="domain" description="Ig-like" evidence="11">
    <location>
        <begin position="239"/>
        <end position="334"/>
    </location>
</feature>
<dbReference type="OMA" id="IYENTHR"/>
<dbReference type="InterPro" id="IPR036179">
    <property type="entry name" value="Ig-like_dom_sf"/>
</dbReference>
<keyword evidence="6" id="KW-0325">Glycoprotein</keyword>
<dbReference type="InterPro" id="IPR013106">
    <property type="entry name" value="Ig_V-set"/>
</dbReference>
<dbReference type="Gene3D" id="2.60.40.10">
    <property type="entry name" value="Immunoglobulins"/>
    <property type="match status" value="3"/>
</dbReference>
<dbReference type="Pfam" id="PF07686">
    <property type="entry name" value="V-set"/>
    <property type="match status" value="1"/>
</dbReference>
<dbReference type="InterPro" id="IPR003598">
    <property type="entry name" value="Ig_sub2"/>
</dbReference>
<feature type="compositionally biased region" description="Low complexity" evidence="8">
    <location>
        <begin position="517"/>
        <end position="536"/>
    </location>
</feature>
<dbReference type="GO" id="GO:0050839">
    <property type="term" value="F:cell adhesion molecule binding"/>
    <property type="evidence" value="ECO:0007669"/>
    <property type="project" value="TreeGrafter"/>
</dbReference>
<evidence type="ECO:0000313" key="13">
    <source>
        <dbReference type="RefSeq" id="XP_022089931.1"/>
    </source>
</evidence>
<dbReference type="KEGG" id="aplc:110978905"/>
<feature type="compositionally biased region" description="Basic and acidic residues" evidence="8">
    <location>
        <begin position="539"/>
        <end position="556"/>
    </location>
</feature>
<evidence type="ECO:0000256" key="1">
    <source>
        <dbReference type="ARBA" id="ARBA00004479"/>
    </source>
</evidence>
<evidence type="ECO:0000256" key="3">
    <source>
        <dbReference type="ARBA" id="ARBA00022989"/>
    </source>
</evidence>
<evidence type="ECO:0000313" key="12">
    <source>
        <dbReference type="Proteomes" id="UP000694845"/>
    </source>
</evidence>
<evidence type="ECO:0000256" key="5">
    <source>
        <dbReference type="ARBA" id="ARBA00023157"/>
    </source>
</evidence>
<dbReference type="InterPro" id="IPR013783">
    <property type="entry name" value="Ig-like_fold"/>
</dbReference>
<feature type="chain" id="PRO_5034274498" evidence="10">
    <location>
        <begin position="25"/>
        <end position="596"/>
    </location>
</feature>
<dbReference type="InterPro" id="IPR007110">
    <property type="entry name" value="Ig-like_dom"/>
</dbReference>
<dbReference type="Pfam" id="PF13927">
    <property type="entry name" value="Ig_3"/>
    <property type="match status" value="1"/>
</dbReference>
<dbReference type="GO" id="GO:0005911">
    <property type="term" value="C:cell-cell junction"/>
    <property type="evidence" value="ECO:0007669"/>
    <property type="project" value="TreeGrafter"/>
</dbReference>